<dbReference type="GO" id="GO:0005634">
    <property type="term" value="C:nucleus"/>
    <property type="evidence" value="ECO:0007669"/>
    <property type="project" value="InterPro"/>
</dbReference>
<reference evidence="5" key="1">
    <citation type="submission" date="2016-04" db="UniProtKB">
        <authorList>
            <consortium name="WormBaseParasite"/>
        </authorList>
    </citation>
    <scope>IDENTIFICATION</scope>
</reference>
<dbReference type="GO" id="GO:0051726">
    <property type="term" value="P:regulation of cell cycle"/>
    <property type="evidence" value="ECO:0007669"/>
    <property type="project" value="TreeGrafter"/>
</dbReference>
<reference evidence="3 4" key="2">
    <citation type="submission" date="2018-11" db="EMBL/GenBank/DDBJ databases">
        <authorList>
            <consortium name="Pathogen Informatics"/>
        </authorList>
    </citation>
    <scope>NUCLEOTIDE SEQUENCE [LARGE SCALE GENOMIC DNA]</scope>
    <source>
        <strain evidence="3 4">Costa Rica</strain>
    </source>
</reference>
<organism evidence="5">
    <name type="scientific">Angiostrongylus costaricensis</name>
    <name type="common">Nematode worm</name>
    <dbReference type="NCBI Taxonomy" id="334426"/>
    <lineage>
        <taxon>Eukaryota</taxon>
        <taxon>Metazoa</taxon>
        <taxon>Ecdysozoa</taxon>
        <taxon>Nematoda</taxon>
        <taxon>Chromadorea</taxon>
        <taxon>Rhabditida</taxon>
        <taxon>Rhabditina</taxon>
        <taxon>Rhabditomorpha</taxon>
        <taxon>Strongyloidea</taxon>
        <taxon>Metastrongylidae</taxon>
        <taxon>Angiostrongylus</taxon>
    </lineage>
</organism>
<dbReference type="PANTHER" id="PTHR10063:SF0">
    <property type="entry name" value="TUBERIN"/>
    <property type="match status" value="1"/>
</dbReference>
<dbReference type="Pfam" id="PF03542">
    <property type="entry name" value="Tuberin"/>
    <property type="match status" value="1"/>
</dbReference>
<feature type="domain" description="Rap-GAP" evidence="2">
    <location>
        <begin position="632"/>
        <end position="843"/>
    </location>
</feature>
<dbReference type="GO" id="GO:0032007">
    <property type="term" value="P:negative regulation of TOR signaling"/>
    <property type="evidence" value="ECO:0007669"/>
    <property type="project" value="TreeGrafter"/>
</dbReference>
<dbReference type="PANTHER" id="PTHR10063">
    <property type="entry name" value="TUBERIN"/>
    <property type="match status" value="1"/>
</dbReference>
<dbReference type="InterPro" id="IPR027107">
    <property type="entry name" value="Tuberin/Ral-act_asu"/>
</dbReference>
<dbReference type="GO" id="GO:0046627">
    <property type="term" value="P:negative regulation of insulin receptor signaling pathway"/>
    <property type="evidence" value="ECO:0007669"/>
    <property type="project" value="TreeGrafter"/>
</dbReference>
<accession>A0A158PJK9</accession>
<evidence type="ECO:0000313" key="5">
    <source>
        <dbReference type="WBParaSite" id="ACOC_0000889201-mRNA-1"/>
    </source>
</evidence>
<dbReference type="EMBL" id="UYYA01004219">
    <property type="protein sequence ID" value="VDM60478.1"/>
    <property type="molecule type" value="Genomic_DNA"/>
</dbReference>
<keyword evidence="1" id="KW-0343">GTPase activation</keyword>
<name>A0A158PJK9_ANGCS</name>
<dbReference type="Pfam" id="PF02145">
    <property type="entry name" value="Rap_GAP"/>
    <property type="match status" value="1"/>
</dbReference>
<dbReference type="Gene3D" id="3.40.50.11210">
    <property type="entry name" value="Rap/Ran-GAP"/>
    <property type="match status" value="1"/>
</dbReference>
<sequence>MSELHSFYIKYRLLYEHELVTQLMIPILQDTENEPSSRIQYLMLNILFDVAKTVSLRDDARLFDSVMGIVRHSFTASIMRTTVETAIEDENDAESRPPIPLSFDNLEVVAQSLGELLSERWQALNLNTLSIIVSIMVDHLRAQYLAGWTGEQGSDVRLPFHGLGEDWPRVNTFIRCADSCVPDTVTTGFSWSCICSVVDELAHALIGIYQRVECGNIASHIHVDDSLLVCGQVDEKQLRGQIAKFLPPILCTLLNYPCRQEQRNTELCRILVECVLQESMEAVIACDLAIQLAPAAMAGLALVLTETLSQMQYNAVRAIPIMELLSDSAEIPEFYKFFQEKHFRSIIDTLAPYTNVHKFNTFIVAAIHRVMMRWFYRVPEKMRYRIQNHIENAVRTSPFLSALDISSGVNRQPSGDGRQVHGEILKAMSVFFHNKEIEDDWGDPKIPERLAESTQEHYFVNDSIITVRTFLDYSKDREREEVAQSETDPFGEVFASSVEQVATAETSSQAATNFSEQRRRHQSAIQVRCPASQMSDEWAPRKALDDMYTIAGPHQRNNVWKVPCVSWTQLIVRHMYGKNGWLVRSFEEWPDDFEEATSIRRPGSSLLLHFAVQPGTVRLGRKPNDEILQRSLRNLDRIPGIEYHAVGVLYVGAQQETEVQILANVHGSERYSRFLKLLGSPIALDKHPGGLIPEHHGSYTYEYQDELSKITFLVATLMPCAENDPNCNMKKKLIGNNYVSVVFNESGAPFKLGSVCGQFAHVAIEVIPYDESTVLLQLHAKQEISCWLATRRALLSDKCAVRLLRKMIVRTQLSVNVWRSVQDNDDQPYISSAVDRLRRIIAIREKCAFIHPLKET</sequence>
<dbReference type="WBParaSite" id="ACOC_0000889201-mRNA-1">
    <property type="protein sequence ID" value="ACOC_0000889201-mRNA-1"/>
    <property type="gene ID" value="ACOC_0000889201"/>
</dbReference>
<dbReference type="GO" id="GO:0030178">
    <property type="term" value="P:negative regulation of Wnt signaling pathway"/>
    <property type="evidence" value="ECO:0007669"/>
    <property type="project" value="TreeGrafter"/>
</dbReference>
<dbReference type="GO" id="GO:0051898">
    <property type="term" value="P:negative regulation of phosphatidylinositol 3-kinase/protein kinase B signal transduction"/>
    <property type="evidence" value="ECO:0007669"/>
    <property type="project" value="TreeGrafter"/>
</dbReference>
<dbReference type="SUPFAM" id="SSF111347">
    <property type="entry name" value="Rap/Ran-GAP"/>
    <property type="match status" value="1"/>
</dbReference>
<dbReference type="AlphaFoldDB" id="A0A158PJK9"/>
<keyword evidence="4" id="KW-1185">Reference proteome</keyword>
<evidence type="ECO:0000313" key="4">
    <source>
        <dbReference type="Proteomes" id="UP000267027"/>
    </source>
</evidence>
<dbReference type="PROSITE" id="PS50085">
    <property type="entry name" value="RAPGAP"/>
    <property type="match status" value="1"/>
</dbReference>
<dbReference type="GO" id="GO:0033596">
    <property type="term" value="C:TSC1-TSC2 complex"/>
    <property type="evidence" value="ECO:0007669"/>
    <property type="project" value="TreeGrafter"/>
</dbReference>
<dbReference type="InterPro" id="IPR018515">
    <property type="entry name" value="Tuberin-type_domain"/>
</dbReference>
<protein>
    <submittedName>
        <fullName evidence="5">Rap-GAP domain-containing protein</fullName>
    </submittedName>
</protein>
<dbReference type="InterPro" id="IPR000331">
    <property type="entry name" value="Rap/Ran_GAP_dom"/>
</dbReference>
<evidence type="ECO:0000259" key="2">
    <source>
        <dbReference type="PROSITE" id="PS50085"/>
    </source>
</evidence>
<dbReference type="InterPro" id="IPR035974">
    <property type="entry name" value="Rap/Ran-GAP_sf"/>
</dbReference>
<proteinExistence type="predicted"/>
<evidence type="ECO:0000256" key="1">
    <source>
        <dbReference type="ARBA" id="ARBA00022468"/>
    </source>
</evidence>
<gene>
    <name evidence="3" type="ORF">ACOC_LOCUS8893</name>
</gene>
<dbReference type="OMA" id="RMHYNAV"/>
<dbReference type="OrthoDB" id="5797019at2759"/>
<evidence type="ECO:0000313" key="3">
    <source>
        <dbReference type="EMBL" id="VDM60478.1"/>
    </source>
</evidence>
<dbReference type="GO" id="GO:0051056">
    <property type="term" value="P:regulation of small GTPase mediated signal transduction"/>
    <property type="evidence" value="ECO:0007669"/>
    <property type="project" value="InterPro"/>
</dbReference>
<dbReference type="GO" id="GO:0005096">
    <property type="term" value="F:GTPase activator activity"/>
    <property type="evidence" value="ECO:0007669"/>
    <property type="project" value="UniProtKB-KW"/>
</dbReference>
<dbReference type="Proteomes" id="UP000267027">
    <property type="component" value="Unassembled WGS sequence"/>
</dbReference>
<dbReference type="STRING" id="334426.A0A158PJK9"/>